<dbReference type="Gene3D" id="1.25.10.10">
    <property type="entry name" value="Leucine-rich Repeat Variant"/>
    <property type="match status" value="1"/>
</dbReference>
<dbReference type="InterPro" id="IPR011989">
    <property type="entry name" value="ARM-like"/>
</dbReference>
<comment type="caution">
    <text evidence="1">The sequence shown here is derived from an EMBL/GenBank/DDBJ whole genome shotgun (WGS) entry which is preliminary data.</text>
</comment>
<reference evidence="1 2" key="1">
    <citation type="submission" date="2020-04" db="EMBL/GenBank/DDBJ databases">
        <title>MicrobeNet Type strains.</title>
        <authorList>
            <person name="Nicholson A.C."/>
        </authorList>
    </citation>
    <scope>NUCLEOTIDE SEQUENCE [LARGE SCALE GENOMIC DNA]</scope>
    <source>
        <strain evidence="1 2">DSM 44113</strain>
    </source>
</reference>
<protein>
    <submittedName>
        <fullName evidence="1">HEAT repeat domain-containing protein</fullName>
    </submittedName>
</protein>
<dbReference type="AlphaFoldDB" id="A0A846X5B8"/>
<organism evidence="1 2">
    <name type="scientific">Tsukamurella spumae</name>
    <dbReference type="NCBI Taxonomy" id="44753"/>
    <lineage>
        <taxon>Bacteria</taxon>
        <taxon>Bacillati</taxon>
        <taxon>Actinomycetota</taxon>
        <taxon>Actinomycetes</taxon>
        <taxon>Mycobacteriales</taxon>
        <taxon>Tsukamurellaceae</taxon>
        <taxon>Tsukamurella</taxon>
    </lineage>
</organism>
<evidence type="ECO:0000313" key="1">
    <source>
        <dbReference type="EMBL" id="NKY19020.1"/>
    </source>
</evidence>
<dbReference type="RefSeq" id="WP_168546035.1">
    <property type="nucleotide sequence ID" value="NZ_BAAAKS010000017.1"/>
</dbReference>
<proteinExistence type="predicted"/>
<keyword evidence="2" id="KW-1185">Reference proteome</keyword>
<dbReference type="InterPro" id="IPR016024">
    <property type="entry name" value="ARM-type_fold"/>
</dbReference>
<dbReference type="Proteomes" id="UP000582646">
    <property type="component" value="Unassembled WGS sequence"/>
</dbReference>
<accession>A0A846X5B8</accession>
<dbReference type="EMBL" id="JAAXOQ010000013">
    <property type="protein sequence ID" value="NKY19020.1"/>
    <property type="molecule type" value="Genomic_DNA"/>
</dbReference>
<name>A0A846X5B8_9ACTN</name>
<evidence type="ECO:0000313" key="2">
    <source>
        <dbReference type="Proteomes" id="UP000582646"/>
    </source>
</evidence>
<gene>
    <name evidence="1" type="ORF">HF999_11645</name>
</gene>
<dbReference type="SUPFAM" id="SSF48371">
    <property type="entry name" value="ARM repeat"/>
    <property type="match status" value="1"/>
</dbReference>
<sequence length="210" mass="21593">MAQNPLDHTNPSIRLRAALEAGSAADPAVAGALVARCAVEPDFFVRDMLTWALTRLPAGTTVPLLRAELASPVAQARGQALHSLSKIGGAEAAAAWSTVLGLVADPDDEVARAAWRTVVALAGGTEDRRSAAPALVAQLGRGDADTRLSLSRAILGLGDEGAAALESVSAPTDAVREHVADTIRLLEDPDSGFAGSVHEARRVAALGRTE</sequence>